<name>A0A380P741_STRGR</name>
<dbReference type="AlphaFoldDB" id="A0A380P741"/>
<feature type="compositionally biased region" description="Basic residues" evidence="1">
    <location>
        <begin position="209"/>
        <end position="229"/>
    </location>
</feature>
<feature type="compositionally biased region" description="Basic residues" evidence="1">
    <location>
        <begin position="116"/>
        <end position="130"/>
    </location>
</feature>
<reference evidence="2 3" key="1">
    <citation type="submission" date="2018-06" db="EMBL/GenBank/DDBJ databases">
        <authorList>
            <consortium name="Pathogen Informatics"/>
            <person name="Doyle S."/>
        </authorList>
    </citation>
    <scope>NUCLEOTIDE SEQUENCE [LARGE SCALE GENOMIC DNA]</scope>
    <source>
        <strain evidence="2 3">NCTC7807</strain>
    </source>
</reference>
<evidence type="ECO:0000256" key="1">
    <source>
        <dbReference type="SAM" id="MobiDB-lite"/>
    </source>
</evidence>
<accession>A0A380P741</accession>
<feature type="region of interest" description="Disordered" evidence="1">
    <location>
        <begin position="93"/>
        <end position="234"/>
    </location>
</feature>
<evidence type="ECO:0000313" key="3">
    <source>
        <dbReference type="Proteomes" id="UP000254150"/>
    </source>
</evidence>
<protein>
    <submittedName>
        <fullName evidence="2">Uncharacterized protein</fullName>
    </submittedName>
</protein>
<proteinExistence type="predicted"/>
<dbReference type="EMBL" id="UHID01000007">
    <property type="protein sequence ID" value="SUP60697.1"/>
    <property type="molecule type" value="Genomic_DNA"/>
</dbReference>
<feature type="compositionally biased region" description="Low complexity" evidence="1">
    <location>
        <begin position="145"/>
        <end position="168"/>
    </location>
</feature>
<dbReference type="Proteomes" id="UP000254150">
    <property type="component" value="Unassembled WGS sequence"/>
</dbReference>
<organism evidence="2 3">
    <name type="scientific">Streptomyces griseus</name>
    <dbReference type="NCBI Taxonomy" id="1911"/>
    <lineage>
        <taxon>Bacteria</taxon>
        <taxon>Bacillati</taxon>
        <taxon>Actinomycetota</taxon>
        <taxon>Actinomycetes</taxon>
        <taxon>Kitasatosporales</taxon>
        <taxon>Streptomycetaceae</taxon>
        <taxon>Streptomyces</taxon>
    </lineage>
</organism>
<sequence>MASVLDDPAAVQEGDPVRAPAVRIRWATMITVRPPASRSMPSCTAASLRVSSAEATSSRRTTGAYAVLVWAAEHAAELGVDSERIADSVQHGVEHPVELRQGTEVGYERGRGRPWPGRRWRRRRASHRAPRWCAPAGARRGSRTAPEARPRPSGRAGRPPAWRWPVSPARRRPRVRSGPVSPAAGRSSGAGRPWPGTRAPSGGPPPPNRRGRRRPGRSPPRRVPPRTSRRAAPLAFDMVMDRHRVDPQFLGEPPYAEDLQAVAVGQCDGRIGDAFPVEPRRHTPSADHPRRLPQYAHLVPTSRAQRLEQRMRQRVRLLRHPYDEQDQLRLTQQWRRREDRVQAAVVQHDASAVHQDVPAELLNRPQVSAPGPIRSCPANSVCPTYTWRPDMKRGPFWRSSFSAVAAEPRTHSAPWAGGSRRTRPCAVMRKSHQDRHGRRSPDCREICWI</sequence>
<gene>
    <name evidence="2" type="ORF">NCTC7807_04768</name>
</gene>
<evidence type="ECO:0000313" key="2">
    <source>
        <dbReference type="EMBL" id="SUP60697.1"/>
    </source>
</evidence>